<comment type="caution">
    <text evidence="1">The sequence shown here is derived from an EMBL/GenBank/DDBJ whole genome shotgun (WGS) entry which is preliminary data.</text>
</comment>
<protein>
    <recommendedName>
        <fullName evidence="3">Nucleotidyltransferase</fullName>
    </recommendedName>
</protein>
<organism evidence="1 2">
    <name type="scientific">Caballeronia choica</name>
    <dbReference type="NCBI Taxonomy" id="326476"/>
    <lineage>
        <taxon>Bacteria</taxon>
        <taxon>Pseudomonadati</taxon>
        <taxon>Pseudomonadota</taxon>
        <taxon>Betaproteobacteria</taxon>
        <taxon>Burkholderiales</taxon>
        <taxon>Burkholderiaceae</taxon>
        <taxon>Caballeronia</taxon>
    </lineage>
</organism>
<dbReference type="InterPro" id="IPR014942">
    <property type="entry name" value="AbiEii"/>
</dbReference>
<dbReference type="OrthoDB" id="5918411at2"/>
<dbReference type="EMBL" id="FCON02000003">
    <property type="protein sequence ID" value="SAL16245.1"/>
    <property type="molecule type" value="Genomic_DNA"/>
</dbReference>
<proteinExistence type="predicted"/>
<dbReference type="Pfam" id="PF08843">
    <property type="entry name" value="AbiEii"/>
    <property type="match status" value="1"/>
</dbReference>
<evidence type="ECO:0000313" key="1">
    <source>
        <dbReference type="EMBL" id="SAL16245.1"/>
    </source>
</evidence>
<accession>A0A158F972</accession>
<keyword evidence="2" id="KW-1185">Reference proteome</keyword>
<reference evidence="1" key="1">
    <citation type="submission" date="2016-01" db="EMBL/GenBank/DDBJ databases">
        <authorList>
            <person name="Peeters C."/>
        </authorList>
    </citation>
    <scope>NUCLEOTIDE SEQUENCE [LARGE SCALE GENOMIC DNA]</scope>
    <source>
        <strain evidence="1">LMG 22940</strain>
    </source>
</reference>
<sequence>MAIKLHEAHPICEMSVAVLRDVSNAANQVGAAWFVGGATARDILTTHRFGIEQSRATADVDIGVCIESWQGDRELRDALIGTGRFEPSAEAQRLDYTAPDSGERMWLDIVPFGGLEREGDREIEWPGGAFRMNVAGFGEALEAAVEVELAHDVVVLVASLPALAMLKILAWRDRHTAHARDATDLRFLMSRYADAGNYDRLYDGDALDLLEAHGFDPDVAGAALLARDMAALVAPAIRPLILEALAPGEAYPRLLNQMLGGGHRTLQIEGERPGANEDLFNAFRTTLDRVFAADT</sequence>
<name>A0A158F972_9BURK</name>
<gene>
    <name evidence="1" type="ORF">AWB68_00398</name>
</gene>
<dbReference type="RefSeq" id="WP_087642688.1">
    <property type="nucleotide sequence ID" value="NZ_FCON02000003.1"/>
</dbReference>
<evidence type="ECO:0000313" key="2">
    <source>
        <dbReference type="Proteomes" id="UP000054770"/>
    </source>
</evidence>
<dbReference type="Proteomes" id="UP000054770">
    <property type="component" value="Unassembled WGS sequence"/>
</dbReference>
<dbReference type="AlphaFoldDB" id="A0A158F972"/>
<evidence type="ECO:0008006" key="3">
    <source>
        <dbReference type="Google" id="ProtNLM"/>
    </source>
</evidence>